<keyword evidence="2" id="KW-1185">Reference proteome</keyword>
<evidence type="ECO:0000313" key="1">
    <source>
        <dbReference type="EMBL" id="XPM62324.1"/>
    </source>
</evidence>
<reference evidence="1 2" key="1">
    <citation type="journal article" date="2016" name="Genome Announc.">
        <title>Draft Genome Sequence of the Thermotolerant Cyanobacterium Desertifilum sp. IPPAS B-1220.</title>
        <authorList>
            <person name="Mironov K.S."/>
            <person name="Sinetova M.A."/>
            <person name="Bolatkhan K."/>
            <person name="Zayadan B.K."/>
            <person name="Ustinova V.V."/>
            <person name="Kupriyanova E.V."/>
            <person name="Skrypnik A.N."/>
            <person name="Gogoleva N.E."/>
            <person name="Gogolev Y.V."/>
            <person name="Los D.A."/>
        </authorList>
    </citation>
    <scope>NUCLEOTIDE SEQUENCE [LARGE SCALE GENOMIC DNA]</scope>
    <source>
        <strain evidence="1 2">IPPAS B-1220</strain>
    </source>
</reference>
<organism evidence="1 2">
    <name type="scientific">Desertifilum tharense IPPAS B-1220</name>
    <dbReference type="NCBI Taxonomy" id="1781255"/>
    <lineage>
        <taxon>Bacteria</taxon>
        <taxon>Bacillati</taxon>
        <taxon>Cyanobacteriota</taxon>
        <taxon>Cyanophyceae</taxon>
        <taxon>Desertifilales</taxon>
        <taxon>Desertifilaceae</taxon>
        <taxon>Desertifilum</taxon>
    </lineage>
</organism>
<protein>
    <submittedName>
        <fullName evidence="1">Leucine-rich repeat domain-containing protein</fullName>
    </submittedName>
</protein>
<dbReference type="Proteomes" id="UP000095472">
    <property type="component" value="Chromosome"/>
</dbReference>
<evidence type="ECO:0000313" key="2">
    <source>
        <dbReference type="Proteomes" id="UP000095472"/>
    </source>
</evidence>
<sequence length="204" mass="23024">MPDYNVRSLSAMMAVFTVRLTCALAIAIYSSGVRAIAQTPQPHLERSFTQWCRQLPNLSAEARHTVETLLIQAGTEDCEQATQELSRRNQINLSFNQISNIEPLAALSKLTRLILLKLSHNQIQDISPIAEIANLQELVLENNQIMDISPLAKLNQLTWLFLRNNQITDMSSLLELSNLIWLDLQENAIAQPRCPINRSDACLF</sequence>
<gene>
    <name evidence="1" type="ORF">BH720_021420</name>
</gene>
<dbReference type="EMBL" id="CP182909">
    <property type="protein sequence ID" value="XPM62324.1"/>
    <property type="molecule type" value="Genomic_DNA"/>
</dbReference>
<proteinExistence type="predicted"/>
<name>A0ACD5GNS7_9CYAN</name>
<accession>A0ACD5GNS7</accession>